<dbReference type="OMA" id="CETRPLN"/>
<dbReference type="NCBIfam" id="TIGR00512">
    <property type="entry name" value="salvage_mtnA"/>
    <property type="match status" value="1"/>
</dbReference>
<keyword evidence="4 6" id="KW-0413">Isomerase</keyword>
<sequence length="380" mass="42627">MNIQGYLEIPELQFAEGEMSLDSIRYSRGKLEILDQLKLPHESEYIDLESVEDAWEAIKTMKVRGAPAIAIVGCLSLVIEIIRNPEKYCTPSDILIKIRQKVDYLYTSRPTAVNLKNVGEQIKKYASHLVDSGKCNGADMRMKIIEKIEEIYEKDKKINKLISINGAKRIGLDKKKRLNILTHCNTGSLATTGYGTALGVVRELHKQGLINMVYFTETRPFNQGSRLTGFELIYEKIPETLICDNMAGWLMKTKNIDAIVVGADRVVLNGDTANKIGTYSLAVLARYHKIPLYVALPFDSFDRNTKCGDEIKIEERPPNEMTHSAKGDPIAPENIHCWNPAFDVTPADLITGFITEFGVFEPTSLCAENARIVKQKGIDD</sequence>
<keyword evidence="7" id="KW-1185">Reference proteome</keyword>
<keyword evidence="2 6" id="KW-0028">Amino-acid biosynthesis</keyword>
<comment type="similarity">
    <text evidence="6">Belongs to the eIF-2B alpha/beta/delta subunits family. MtnA subfamily.</text>
</comment>
<dbReference type="SUPFAM" id="SSF100950">
    <property type="entry name" value="NagB/RpiA/CoA transferase-like"/>
    <property type="match status" value="1"/>
</dbReference>
<comment type="function">
    <text evidence="6">Catalyzes the interconversion of methylthioribose-1-phosphate (MTR-1-P) into methylthioribulose-1-phosphate (MTRu-1-P).</text>
</comment>
<dbReference type="PANTHER" id="PTHR43475:SF1">
    <property type="entry name" value="METHYLTHIORIBOSE-1-PHOSPHATE ISOMERASE"/>
    <property type="match status" value="1"/>
</dbReference>
<dbReference type="InterPro" id="IPR042529">
    <property type="entry name" value="IF_2B-like_C"/>
</dbReference>
<dbReference type="GO" id="GO:0005634">
    <property type="term" value="C:nucleus"/>
    <property type="evidence" value="ECO:0007669"/>
    <property type="project" value="UniProtKB-SubCell"/>
</dbReference>
<dbReference type="FunFam" id="1.20.120.420:FF:000003">
    <property type="entry name" value="Methylthioribose-1-phosphate isomerase"/>
    <property type="match status" value="1"/>
</dbReference>
<dbReference type="NCBIfam" id="TIGR00524">
    <property type="entry name" value="eIF-2B_rel"/>
    <property type="match status" value="1"/>
</dbReference>
<dbReference type="GO" id="GO:0019509">
    <property type="term" value="P:L-methionine salvage from methylthioadenosine"/>
    <property type="evidence" value="ECO:0007669"/>
    <property type="project" value="UniProtKB-UniRule"/>
</dbReference>
<dbReference type="Gene3D" id="3.40.50.10470">
    <property type="entry name" value="Translation initiation factor eif-2b, domain 2"/>
    <property type="match status" value="1"/>
</dbReference>
<dbReference type="Proteomes" id="UP000887565">
    <property type="component" value="Unplaced"/>
</dbReference>
<evidence type="ECO:0000313" key="8">
    <source>
        <dbReference type="WBParaSite" id="nRc.2.0.1.t32109-RA"/>
    </source>
</evidence>
<evidence type="ECO:0000256" key="5">
    <source>
        <dbReference type="ARBA" id="ARBA00023242"/>
    </source>
</evidence>
<dbReference type="PANTHER" id="PTHR43475">
    <property type="entry name" value="METHYLTHIORIBOSE-1-PHOSPHATE ISOMERASE"/>
    <property type="match status" value="1"/>
</dbReference>
<evidence type="ECO:0000256" key="4">
    <source>
        <dbReference type="ARBA" id="ARBA00023235"/>
    </source>
</evidence>
<dbReference type="Pfam" id="PF01008">
    <property type="entry name" value="IF-2B"/>
    <property type="match status" value="1"/>
</dbReference>
<dbReference type="FunFam" id="3.40.50.10470:FF:000003">
    <property type="entry name" value="Methylthioribose-1-phosphate isomerase"/>
    <property type="match status" value="1"/>
</dbReference>
<keyword evidence="3 6" id="KW-0486">Methionine biosynthesis</keyword>
<organism evidence="7 8">
    <name type="scientific">Romanomermis culicivorax</name>
    <name type="common">Nematode worm</name>
    <dbReference type="NCBI Taxonomy" id="13658"/>
    <lineage>
        <taxon>Eukaryota</taxon>
        <taxon>Metazoa</taxon>
        <taxon>Ecdysozoa</taxon>
        <taxon>Nematoda</taxon>
        <taxon>Enoplea</taxon>
        <taxon>Dorylaimia</taxon>
        <taxon>Mermithida</taxon>
        <taxon>Mermithoidea</taxon>
        <taxon>Mermithidae</taxon>
        <taxon>Romanomermis</taxon>
    </lineage>
</organism>
<dbReference type="HAMAP" id="MF_01678">
    <property type="entry name" value="Salvage_MtnA"/>
    <property type="match status" value="1"/>
</dbReference>
<dbReference type="NCBIfam" id="NF004326">
    <property type="entry name" value="PRK05720.1"/>
    <property type="match status" value="1"/>
</dbReference>
<accession>A0A915K1B6</accession>
<evidence type="ECO:0000256" key="6">
    <source>
        <dbReference type="HAMAP-Rule" id="MF_03119"/>
    </source>
</evidence>
<dbReference type="InterPro" id="IPR011559">
    <property type="entry name" value="Initiation_fac_2B_a/b/d"/>
</dbReference>
<dbReference type="Gene3D" id="1.20.120.420">
    <property type="entry name" value="translation initiation factor eif-2b, domain 1"/>
    <property type="match status" value="1"/>
</dbReference>
<evidence type="ECO:0000256" key="3">
    <source>
        <dbReference type="ARBA" id="ARBA00023167"/>
    </source>
</evidence>
<dbReference type="WBParaSite" id="nRc.2.0.1.t32109-RA">
    <property type="protein sequence ID" value="nRc.2.0.1.t32109-RA"/>
    <property type="gene ID" value="nRc.2.0.1.g32109"/>
</dbReference>
<comment type="catalytic activity">
    <reaction evidence="6">
        <text>5-(methylsulfanyl)-alpha-D-ribose 1-phosphate = 5-(methylsulfanyl)-D-ribulose 1-phosphate</text>
        <dbReference type="Rhea" id="RHEA:19989"/>
        <dbReference type="ChEBI" id="CHEBI:58533"/>
        <dbReference type="ChEBI" id="CHEBI:58548"/>
        <dbReference type="EC" id="5.3.1.23"/>
    </reaction>
</comment>
<evidence type="ECO:0000256" key="1">
    <source>
        <dbReference type="ARBA" id="ARBA00022490"/>
    </source>
</evidence>
<dbReference type="GO" id="GO:0046523">
    <property type="term" value="F:S-methyl-5-thioribose-1-phosphate isomerase activity"/>
    <property type="evidence" value="ECO:0007669"/>
    <property type="project" value="UniProtKB-UniRule"/>
</dbReference>
<feature type="site" description="Transition state stabilizer" evidence="6">
    <location>
        <position position="184"/>
    </location>
</feature>
<dbReference type="InterPro" id="IPR027363">
    <property type="entry name" value="M1Pi_N"/>
</dbReference>
<evidence type="ECO:0000256" key="2">
    <source>
        <dbReference type="ARBA" id="ARBA00022605"/>
    </source>
</evidence>
<comment type="subcellular location">
    <subcellularLocation>
        <location evidence="6">Cytoplasm</location>
    </subcellularLocation>
    <subcellularLocation>
        <location evidence="6">Nucleus</location>
    </subcellularLocation>
</comment>
<reference evidence="8" key="1">
    <citation type="submission" date="2022-11" db="UniProtKB">
        <authorList>
            <consortium name="WormBaseParasite"/>
        </authorList>
    </citation>
    <scope>IDENTIFICATION</scope>
</reference>
<dbReference type="InterPro" id="IPR037171">
    <property type="entry name" value="NagB/RpiA_transferase-like"/>
</dbReference>
<protein>
    <recommendedName>
        <fullName evidence="6">Methylthioribose-1-phosphate isomerase</fullName>
        <shortName evidence="6">M1Pi</shortName>
        <shortName evidence="6">MTR-1-P isomerase</shortName>
        <ecNumber evidence="6">5.3.1.23</ecNumber>
    </recommendedName>
    <alternativeName>
        <fullName evidence="6">S-methyl-5-thioribose-1-phosphate isomerase</fullName>
    </alternativeName>
    <alternativeName>
        <fullName evidence="6">Translation initiation factor eIF-2B subunit alpha/beta/delta-like protein</fullName>
    </alternativeName>
</protein>
<evidence type="ECO:0000313" key="7">
    <source>
        <dbReference type="Proteomes" id="UP000887565"/>
    </source>
</evidence>
<dbReference type="AlphaFoldDB" id="A0A915K1B6"/>
<proteinExistence type="inferred from homology"/>
<dbReference type="InterPro" id="IPR005251">
    <property type="entry name" value="IF-M1Pi"/>
</dbReference>
<feature type="active site" description="Proton donor" evidence="6">
    <location>
        <position position="264"/>
    </location>
</feature>
<keyword evidence="5 6" id="KW-0539">Nucleus</keyword>
<dbReference type="InterPro" id="IPR000649">
    <property type="entry name" value="IF-2B-related"/>
</dbReference>
<dbReference type="EC" id="5.3.1.23" evidence="6"/>
<name>A0A915K1B6_ROMCU</name>
<comment type="pathway">
    <text evidence="6">Amino-acid biosynthesis; L-methionine biosynthesis via salvage pathway; L-methionine from S-methyl-5-thio-alpha-D-ribose 1-phosphate: step 1/6.</text>
</comment>
<dbReference type="GO" id="GO:0005737">
    <property type="term" value="C:cytoplasm"/>
    <property type="evidence" value="ECO:0007669"/>
    <property type="project" value="UniProtKB-SubCell"/>
</dbReference>
<keyword evidence="1 6" id="KW-0963">Cytoplasm</keyword>